<dbReference type="InterPro" id="IPR036249">
    <property type="entry name" value="Thioredoxin-like_sf"/>
</dbReference>
<gene>
    <name evidence="2" type="ORF">J5O05_10060</name>
</gene>
<evidence type="ECO:0000256" key="1">
    <source>
        <dbReference type="SAM" id="SignalP"/>
    </source>
</evidence>
<dbReference type="RefSeq" id="WP_208841956.1">
    <property type="nucleotide sequence ID" value="NZ_CP072133.1"/>
</dbReference>
<feature type="chain" id="PRO_5037087097" description="Thioredoxin domain-containing protein" evidence="1">
    <location>
        <begin position="22"/>
        <end position="249"/>
    </location>
</feature>
<dbReference type="KEGG" id="pxi:J5O05_10060"/>
<evidence type="ECO:0000313" key="3">
    <source>
        <dbReference type="Proteomes" id="UP000664904"/>
    </source>
</evidence>
<dbReference type="Proteomes" id="UP000664904">
    <property type="component" value="Chromosome"/>
</dbReference>
<dbReference type="Gene3D" id="3.40.30.10">
    <property type="entry name" value="Glutaredoxin"/>
    <property type="match status" value="1"/>
</dbReference>
<name>A0A975HLT2_9GAMM</name>
<protein>
    <recommendedName>
        <fullName evidence="4">Thioredoxin domain-containing protein</fullName>
    </recommendedName>
</protein>
<evidence type="ECO:0008006" key="4">
    <source>
        <dbReference type="Google" id="ProtNLM"/>
    </source>
</evidence>
<reference evidence="2" key="1">
    <citation type="submission" date="2021-03" db="EMBL/GenBank/DDBJ databases">
        <title>Complete Genome of Pseudoalteromonas xiamenensis STKMTI.2, a new potential marine bacterium producing anti-Vibrio compounds.</title>
        <authorList>
            <person name="Handayani D.P."/>
            <person name="Isnansetyo A."/>
            <person name="Istiqomah I."/>
            <person name="Jumina J."/>
        </authorList>
    </citation>
    <scope>NUCLEOTIDE SEQUENCE</scope>
    <source>
        <strain evidence="2">STKMTI.2</strain>
    </source>
</reference>
<organism evidence="2 3">
    <name type="scientific">Pseudoalteromonas xiamenensis</name>
    <dbReference type="NCBI Taxonomy" id="882626"/>
    <lineage>
        <taxon>Bacteria</taxon>
        <taxon>Pseudomonadati</taxon>
        <taxon>Pseudomonadota</taxon>
        <taxon>Gammaproteobacteria</taxon>
        <taxon>Alteromonadales</taxon>
        <taxon>Pseudoalteromonadaceae</taxon>
        <taxon>Pseudoalteromonas</taxon>
    </lineage>
</organism>
<dbReference type="AlphaFoldDB" id="A0A975HLT2"/>
<accession>A0A975HLT2</accession>
<dbReference type="SUPFAM" id="SSF52833">
    <property type="entry name" value="Thioredoxin-like"/>
    <property type="match status" value="1"/>
</dbReference>
<proteinExistence type="predicted"/>
<feature type="signal peptide" evidence="1">
    <location>
        <begin position="1"/>
        <end position="21"/>
    </location>
</feature>
<evidence type="ECO:0000313" key="2">
    <source>
        <dbReference type="EMBL" id="QTH70360.1"/>
    </source>
</evidence>
<dbReference type="EMBL" id="CP072133">
    <property type="protein sequence ID" value="QTH70360.1"/>
    <property type="molecule type" value="Genomic_DNA"/>
</dbReference>
<sequence length="249" mass="28791">MLLRQALLIVLCVFKTAIVSAQTKEYVFINIWDEYQQPTALPIPLAPRTILQPDLNIDTASLQQFKASFPDYANLNIDSHNQLMRTFGVRQTPYRVIVEDGTVVKREALTPVLASSNHVDEKIPLQTLSGKSFAINHVETKYRVLFLSDSLCPFHHLPNCETRVKQNNELASASIYPVITIIKPFYVDIQNARDYQQRFLVQQEIVFDHHNEVFRQFDVHELPYWLVQNQQGQVIYRGNKMPTLPALFH</sequence>
<keyword evidence="3" id="KW-1185">Reference proteome</keyword>
<keyword evidence="1" id="KW-0732">Signal</keyword>